<reference evidence="3" key="2">
    <citation type="submission" date="2021-05" db="EMBL/GenBank/DDBJ databases">
        <title>Protein family content uncovers lineage relationships and bacterial pathway maintenance mechanisms in DPANN archaea.</title>
        <authorList>
            <person name="Castelle C.J."/>
            <person name="Meheust R."/>
            <person name="Jaffe A.L."/>
            <person name="Seitz K."/>
            <person name="Gong X."/>
            <person name="Baker B.J."/>
            <person name="Banfield J.F."/>
        </authorList>
    </citation>
    <scope>NUCLEOTIDE SEQUENCE</scope>
    <source>
        <strain evidence="3">RIFCSPLOWO2_01_FULL_58_19</strain>
    </source>
</reference>
<dbReference type="AlphaFoldDB" id="A0A8T4L8E3"/>
<protein>
    <recommendedName>
        <fullName evidence="2">Lon proteolytic domain-containing protein</fullName>
    </recommendedName>
</protein>
<organism evidence="3 4">
    <name type="scientific">Candidatus Iainarchaeum sp</name>
    <dbReference type="NCBI Taxonomy" id="3101447"/>
    <lineage>
        <taxon>Archaea</taxon>
        <taxon>Candidatus Iainarchaeota</taxon>
        <taxon>Candidatus Iainarchaeia</taxon>
        <taxon>Candidatus Iainarchaeales</taxon>
        <taxon>Candidatus Iainarchaeaceae</taxon>
        <taxon>Candidatus Iainarchaeum</taxon>
    </lineage>
</organism>
<dbReference type="EMBL" id="JAGVWE010000005">
    <property type="protein sequence ID" value="MBS3063518.1"/>
    <property type="molecule type" value="Genomic_DNA"/>
</dbReference>
<dbReference type="GO" id="GO:0005524">
    <property type="term" value="F:ATP binding"/>
    <property type="evidence" value="ECO:0007669"/>
    <property type="project" value="InterPro"/>
</dbReference>
<dbReference type="Pfam" id="PF05362">
    <property type="entry name" value="Lon_C"/>
    <property type="match status" value="1"/>
</dbReference>
<reference evidence="3" key="1">
    <citation type="submission" date="2021-03" db="EMBL/GenBank/DDBJ databases">
        <authorList>
            <person name="Jaffe A."/>
        </authorList>
    </citation>
    <scope>NUCLEOTIDE SEQUENCE</scope>
    <source>
        <strain evidence="3">RIFCSPLOWO2_01_FULL_58_19</strain>
    </source>
</reference>
<dbReference type="GO" id="GO:0004252">
    <property type="term" value="F:serine-type endopeptidase activity"/>
    <property type="evidence" value="ECO:0007669"/>
    <property type="project" value="InterPro"/>
</dbReference>
<dbReference type="PRINTS" id="PR00830">
    <property type="entry name" value="ENDOLAPTASE"/>
</dbReference>
<dbReference type="PANTHER" id="PTHR10046">
    <property type="entry name" value="ATP DEPENDENT LON PROTEASE FAMILY MEMBER"/>
    <property type="match status" value="1"/>
</dbReference>
<gene>
    <name evidence="3" type="ORF">J4203_06680</name>
</gene>
<comment type="caution">
    <text evidence="3">The sequence shown here is derived from an EMBL/GenBank/DDBJ whole genome shotgun (WGS) entry which is preliminary data.</text>
</comment>
<comment type="subcellular location">
    <subcellularLocation>
        <location evidence="1">Membrane</location>
        <topology evidence="1">Multi-pass membrane protein</topology>
    </subcellularLocation>
</comment>
<proteinExistence type="predicted"/>
<dbReference type="GO" id="GO:0004176">
    <property type="term" value="F:ATP-dependent peptidase activity"/>
    <property type="evidence" value="ECO:0007669"/>
    <property type="project" value="InterPro"/>
</dbReference>
<name>A0A8T4L8E3_9ARCH</name>
<dbReference type="InterPro" id="IPR014721">
    <property type="entry name" value="Ribsml_uS5_D2-typ_fold_subgr"/>
</dbReference>
<evidence type="ECO:0000256" key="1">
    <source>
        <dbReference type="ARBA" id="ARBA00004141"/>
    </source>
</evidence>
<dbReference type="InterPro" id="IPR020568">
    <property type="entry name" value="Ribosomal_Su5_D2-typ_SF"/>
</dbReference>
<dbReference type="InterPro" id="IPR027065">
    <property type="entry name" value="Lon_Prtase"/>
</dbReference>
<dbReference type="GO" id="GO:0006508">
    <property type="term" value="P:proteolysis"/>
    <property type="evidence" value="ECO:0007669"/>
    <property type="project" value="InterPro"/>
</dbReference>
<evidence type="ECO:0000313" key="3">
    <source>
        <dbReference type="EMBL" id="MBS3063518.1"/>
    </source>
</evidence>
<dbReference type="Proteomes" id="UP000678237">
    <property type="component" value="Unassembled WGS sequence"/>
</dbReference>
<feature type="domain" description="Lon proteolytic" evidence="2">
    <location>
        <begin position="97"/>
        <end position="193"/>
    </location>
</feature>
<dbReference type="GO" id="GO:0016020">
    <property type="term" value="C:membrane"/>
    <property type="evidence" value="ECO:0007669"/>
    <property type="project" value="UniProtKB-SubCell"/>
</dbReference>
<evidence type="ECO:0000259" key="2">
    <source>
        <dbReference type="Pfam" id="PF05362"/>
    </source>
</evidence>
<accession>A0A8T4L8E3</accession>
<dbReference type="Gene3D" id="3.30.230.10">
    <property type="match status" value="1"/>
</dbReference>
<dbReference type="SUPFAM" id="SSF54211">
    <property type="entry name" value="Ribosomal protein S5 domain 2-like"/>
    <property type="match status" value="1"/>
</dbReference>
<dbReference type="InterPro" id="IPR008269">
    <property type="entry name" value="Lon_proteolytic"/>
</dbReference>
<evidence type="ECO:0000313" key="4">
    <source>
        <dbReference type="Proteomes" id="UP000678237"/>
    </source>
</evidence>
<dbReference type="GO" id="GO:0030163">
    <property type="term" value="P:protein catabolic process"/>
    <property type="evidence" value="ECO:0007669"/>
    <property type="project" value="InterPro"/>
</dbReference>
<sequence length="256" mass="26684">MEEKQRSLLVILIAALIFGLGAFSGPTFLGLLSGENGLGSPGLPAIQSSGQTASINIVAVTSQGGGEVSKGVVELVPGKGRVLINTNPFVEPDTQYSFETAAQVAEGVTGKSLKNVDIIFTVEESKAKLVGGPSAGAAFTVATIAAVEGRKVRTDAAITGTMDKTGRIGPIGGVLEKMVAFGELGGKLFLVPKGQGTVNYLVEEPAGEGRQGPYLIKRFRMTQKALKLDDYAKEHFEGMKVVEVAHVDEALALLVQ</sequence>